<dbReference type="OrthoDB" id="6781710at2759"/>
<evidence type="ECO:0000313" key="2">
    <source>
        <dbReference type="EMBL" id="QQP40866.1"/>
    </source>
</evidence>
<evidence type="ECO:0000256" key="1">
    <source>
        <dbReference type="SAM" id="MobiDB-lite"/>
    </source>
</evidence>
<accession>A0A7T8H0G1</accession>
<dbReference type="AlphaFoldDB" id="A0A7T8H0G1"/>
<feature type="compositionally biased region" description="Basic and acidic residues" evidence="1">
    <location>
        <begin position="43"/>
        <end position="63"/>
    </location>
</feature>
<dbReference type="EMBL" id="CP045899">
    <property type="protein sequence ID" value="QQP40866.1"/>
    <property type="molecule type" value="Genomic_DNA"/>
</dbReference>
<dbReference type="Proteomes" id="UP000595437">
    <property type="component" value="Chromosome 10"/>
</dbReference>
<protein>
    <submittedName>
        <fullName evidence="2">Uncharacterized protein</fullName>
    </submittedName>
</protein>
<proteinExistence type="predicted"/>
<feature type="region of interest" description="Disordered" evidence="1">
    <location>
        <begin position="43"/>
        <end position="81"/>
    </location>
</feature>
<reference evidence="3" key="1">
    <citation type="submission" date="2021-01" db="EMBL/GenBank/DDBJ databases">
        <title>Caligus Genome Assembly.</title>
        <authorList>
            <person name="Gallardo-Escarate C."/>
        </authorList>
    </citation>
    <scope>NUCLEOTIDE SEQUENCE [LARGE SCALE GENOMIC DNA]</scope>
</reference>
<organism evidence="2 3">
    <name type="scientific">Caligus rogercresseyi</name>
    <name type="common">Sea louse</name>
    <dbReference type="NCBI Taxonomy" id="217165"/>
    <lineage>
        <taxon>Eukaryota</taxon>
        <taxon>Metazoa</taxon>
        <taxon>Ecdysozoa</taxon>
        <taxon>Arthropoda</taxon>
        <taxon>Crustacea</taxon>
        <taxon>Multicrustacea</taxon>
        <taxon>Hexanauplia</taxon>
        <taxon>Copepoda</taxon>
        <taxon>Siphonostomatoida</taxon>
        <taxon>Caligidae</taxon>
        <taxon>Caligus</taxon>
    </lineage>
</organism>
<sequence>MVRNYSKREEAKWVPATIIEETGPLSYKCQTNGGEVVRRHTDQIIDSRSNDCSSPEKVEEPKGLRRSNRVSKPPERQQVGF</sequence>
<evidence type="ECO:0000313" key="3">
    <source>
        <dbReference type="Proteomes" id="UP000595437"/>
    </source>
</evidence>
<keyword evidence="3" id="KW-1185">Reference proteome</keyword>
<name>A0A7T8H0G1_CALRO</name>
<gene>
    <name evidence="2" type="ORF">FKW44_015059</name>
</gene>